<evidence type="ECO:0000256" key="5">
    <source>
        <dbReference type="PROSITE-ProRule" id="PRU01240"/>
    </source>
</evidence>
<dbReference type="InterPro" id="IPR015500">
    <property type="entry name" value="Peptidase_S8_subtilisin-rel"/>
</dbReference>
<evidence type="ECO:0000313" key="8">
    <source>
        <dbReference type="EMBL" id="PHH59389.1"/>
    </source>
</evidence>
<feature type="active site" description="Charge relay system" evidence="5">
    <location>
        <position position="479"/>
    </location>
</feature>
<feature type="compositionally biased region" description="Low complexity" evidence="6">
    <location>
        <begin position="1"/>
        <end position="26"/>
    </location>
</feature>
<evidence type="ECO:0000256" key="3">
    <source>
        <dbReference type="ARBA" id="ARBA00022801"/>
    </source>
</evidence>
<organism evidence="8 9">
    <name type="scientific">Ophiocordyceps australis</name>
    <dbReference type="NCBI Taxonomy" id="1399860"/>
    <lineage>
        <taxon>Eukaryota</taxon>
        <taxon>Fungi</taxon>
        <taxon>Dikarya</taxon>
        <taxon>Ascomycota</taxon>
        <taxon>Pezizomycotina</taxon>
        <taxon>Sordariomycetes</taxon>
        <taxon>Hypocreomycetidae</taxon>
        <taxon>Hypocreales</taxon>
        <taxon>Ophiocordycipitaceae</taxon>
        <taxon>Ophiocordyceps</taxon>
    </lineage>
</organism>
<evidence type="ECO:0000256" key="6">
    <source>
        <dbReference type="SAM" id="MobiDB-lite"/>
    </source>
</evidence>
<dbReference type="PROSITE" id="PS00138">
    <property type="entry name" value="SUBTILASE_SER"/>
    <property type="match status" value="1"/>
</dbReference>
<feature type="active site" description="Charge relay system" evidence="5">
    <location>
        <position position="666"/>
    </location>
</feature>
<comment type="similarity">
    <text evidence="1 5">Belongs to the peptidase S8 family.</text>
</comment>
<feature type="region of interest" description="Disordered" evidence="6">
    <location>
        <begin position="325"/>
        <end position="348"/>
    </location>
</feature>
<comment type="caution">
    <text evidence="8">The sequence shown here is derived from an EMBL/GenBank/DDBJ whole genome shotgun (WGS) entry which is preliminary data.</text>
</comment>
<dbReference type="SUPFAM" id="SSF52743">
    <property type="entry name" value="Subtilisin-like"/>
    <property type="match status" value="1"/>
</dbReference>
<dbReference type="PROSITE" id="PS51892">
    <property type="entry name" value="SUBTILASE"/>
    <property type="match status" value="1"/>
</dbReference>
<sequence length="796" mass="88738">MPTSTTKPTKPTNAKAADSKADSTASQWDHKVKSAFTLAQKQWKQARQNLQDVAANEDDPATKPRRLAYHKELEQASLTLLSVIDAAVEAKAASVDSVLFLRIIQIREHLASTYMTCEKYGEAKEQYRAAMRGWNKSKSLKHMPNVKGGKSDRLAACRRGMALATSRDARSSGEPQKARLQALKLVMENINGDAHISVDNDIKVCDDIIFHLVAATYPPPGSGEDSYEACEAHMQTLSQATTELKTGTGKATAIVSVLALRVKVRELELVVNDMGDLDRAKSFYRELKESETHLSEDESVDEGYRLLAKRLFSDSDKLEAKADVKRKAVQKWSRPPAPSPDAESANKTPQFALSRIDTAGTDFSFTSLDENFNSQHLLQPGADGLYGVVADEKQRKHWHENWLKRLEEFSRTTLKKTSGIGKLGVRLTIIDTGVHAKHPQLDRGWKGHFRDFSKLTPVEGRSCEQSHGDEIDPIDEDGHGTFIAGLVLRLVPDVDLYIARVGRQRDEMATDENLAYKIGRAVHYAVNTWKTEIISISIGCEGTRSAREALREAIRKDVIVLAATGNSGDSLSPAFPNNEDRVFKIYSASLRAKPDDMSATPTDSKFSFHSLGKDIPSTWPGHLVPKLASDVFYRCKTREREEKRGKQTAHVCSEKCRTYAAMSGTSFSAPIVAAMVAIIYQFYNTYSSKMDPCIREEAEGLKTITSVRHILAKMSTRTAGPLSGIHYLSAPTYRSGSDFFFEPDKRYSAKDEAPVAGRTPAPRRPRDDDQNEWKQTYDEFMWRRLVQTINDGRRGV</sequence>
<dbReference type="GO" id="GO:0004252">
    <property type="term" value="F:serine-type endopeptidase activity"/>
    <property type="evidence" value="ECO:0007669"/>
    <property type="project" value="UniProtKB-UniRule"/>
</dbReference>
<evidence type="ECO:0000256" key="4">
    <source>
        <dbReference type="ARBA" id="ARBA00022825"/>
    </source>
</evidence>
<dbReference type="Gene3D" id="3.40.50.200">
    <property type="entry name" value="Peptidase S8/S53 domain"/>
    <property type="match status" value="1"/>
</dbReference>
<accession>A0A2C5X7A8</accession>
<dbReference type="InterPro" id="IPR000209">
    <property type="entry name" value="Peptidase_S8/S53_dom"/>
</dbReference>
<dbReference type="AlphaFoldDB" id="A0A2C5X7A8"/>
<dbReference type="CDD" id="cd00306">
    <property type="entry name" value="Peptidases_S8_S53"/>
    <property type="match status" value="1"/>
</dbReference>
<dbReference type="InterPro" id="IPR023828">
    <property type="entry name" value="Peptidase_S8_Ser-AS"/>
</dbReference>
<evidence type="ECO:0000313" key="9">
    <source>
        <dbReference type="Proteomes" id="UP000226192"/>
    </source>
</evidence>
<keyword evidence="2 5" id="KW-0645">Protease</keyword>
<dbReference type="GO" id="GO:0006508">
    <property type="term" value="P:proteolysis"/>
    <property type="evidence" value="ECO:0007669"/>
    <property type="project" value="UniProtKB-KW"/>
</dbReference>
<dbReference type="PANTHER" id="PTHR43806:SF11">
    <property type="entry name" value="CEREVISIN-RELATED"/>
    <property type="match status" value="1"/>
</dbReference>
<feature type="region of interest" description="Disordered" evidence="6">
    <location>
        <begin position="1"/>
        <end position="27"/>
    </location>
</feature>
<keyword evidence="9" id="KW-1185">Reference proteome</keyword>
<feature type="active site" description="Charge relay system" evidence="5">
    <location>
        <position position="431"/>
    </location>
</feature>
<dbReference type="InterPro" id="IPR036852">
    <property type="entry name" value="Peptidase_S8/S53_dom_sf"/>
</dbReference>
<evidence type="ECO:0000256" key="1">
    <source>
        <dbReference type="ARBA" id="ARBA00011073"/>
    </source>
</evidence>
<dbReference type="EMBL" id="NJET01000210">
    <property type="protein sequence ID" value="PHH59389.1"/>
    <property type="molecule type" value="Genomic_DNA"/>
</dbReference>
<protein>
    <recommendedName>
        <fullName evidence="7">Peptidase S8/S53 domain-containing protein</fullName>
    </recommendedName>
</protein>
<dbReference type="InterPro" id="IPR050131">
    <property type="entry name" value="Peptidase_S8_subtilisin-like"/>
</dbReference>
<dbReference type="OrthoDB" id="4927437at2759"/>
<feature type="domain" description="Peptidase S8/S53" evidence="7">
    <location>
        <begin position="424"/>
        <end position="690"/>
    </location>
</feature>
<dbReference type="PANTHER" id="PTHR43806">
    <property type="entry name" value="PEPTIDASE S8"/>
    <property type="match status" value="1"/>
</dbReference>
<dbReference type="Pfam" id="PF00082">
    <property type="entry name" value="Peptidase_S8"/>
    <property type="match status" value="1"/>
</dbReference>
<reference evidence="8 9" key="1">
    <citation type="submission" date="2017-06" db="EMBL/GenBank/DDBJ databases">
        <title>Ant-infecting Ophiocordyceps genomes reveal a high diversity of potential behavioral manipulation genes and a possible major role for enterotoxins.</title>
        <authorList>
            <person name="De Bekker C."/>
            <person name="Evans H.C."/>
            <person name="Brachmann A."/>
            <person name="Hughes D.P."/>
        </authorList>
    </citation>
    <scope>NUCLEOTIDE SEQUENCE [LARGE SCALE GENOMIC DNA]</scope>
    <source>
        <strain evidence="8 9">Map64</strain>
    </source>
</reference>
<dbReference type="PRINTS" id="PR00723">
    <property type="entry name" value="SUBTILISIN"/>
</dbReference>
<proteinExistence type="inferred from homology"/>
<keyword evidence="4 5" id="KW-0720">Serine protease</keyword>
<dbReference type="STRING" id="1399860.A0A2C5X7A8"/>
<dbReference type="Proteomes" id="UP000226192">
    <property type="component" value="Unassembled WGS sequence"/>
</dbReference>
<gene>
    <name evidence="8" type="ORF">CDD81_3328</name>
</gene>
<evidence type="ECO:0000259" key="7">
    <source>
        <dbReference type="Pfam" id="PF00082"/>
    </source>
</evidence>
<evidence type="ECO:0000256" key="2">
    <source>
        <dbReference type="ARBA" id="ARBA00022670"/>
    </source>
</evidence>
<name>A0A2C5X7A8_9HYPO</name>
<keyword evidence="3 5" id="KW-0378">Hydrolase</keyword>
<feature type="region of interest" description="Disordered" evidence="6">
    <location>
        <begin position="750"/>
        <end position="772"/>
    </location>
</feature>